<evidence type="ECO:0000313" key="2">
    <source>
        <dbReference type="Proteomes" id="UP000051952"/>
    </source>
</evidence>
<dbReference type="EMBL" id="CYKH01000251">
    <property type="protein sequence ID" value="CUF15927.1"/>
    <property type="molecule type" value="Genomic_DNA"/>
</dbReference>
<proteinExistence type="predicted"/>
<protein>
    <submittedName>
        <fullName evidence="1">Uncharacterized protein</fullName>
    </submittedName>
</protein>
<organism evidence="1 2">
    <name type="scientific">Bodo saltans</name>
    <name type="common">Flagellated protozoan</name>
    <dbReference type="NCBI Taxonomy" id="75058"/>
    <lineage>
        <taxon>Eukaryota</taxon>
        <taxon>Discoba</taxon>
        <taxon>Euglenozoa</taxon>
        <taxon>Kinetoplastea</taxon>
        <taxon>Metakinetoplastina</taxon>
        <taxon>Eubodonida</taxon>
        <taxon>Bodonidae</taxon>
        <taxon>Bodo</taxon>
    </lineage>
</organism>
<keyword evidence="2" id="KW-1185">Reference proteome</keyword>
<gene>
    <name evidence="1" type="ORF">BSAL_59720</name>
</gene>
<name>A0A0S4IPV0_BODSA</name>
<sequence length="80" mass="9432">MLFTRCVRVMEGQERHGRHTRLPDNIDSGTIWVELASAYLYDSAPHPIHQEEMCRRLKLRRTDTTKDVVDPSPLRSKRKE</sequence>
<dbReference type="Proteomes" id="UP000051952">
    <property type="component" value="Unassembled WGS sequence"/>
</dbReference>
<dbReference type="VEuPathDB" id="TriTrypDB:BSAL_59720"/>
<evidence type="ECO:0000313" key="1">
    <source>
        <dbReference type="EMBL" id="CUF15927.1"/>
    </source>
</evidence>
<dbReference type="AlphaFoldDB" id="A0A0S4IPV0"/>
<accession>A0A0S4IPV0</accession>
<reference evidence="2" key="1">
    <citation type="submission" date="2015-09" db="EMBL/GenBank/DDBJ databases">
        <authorList>
            <consortium name="Pathogen Informatics"/>
        </authorList>
    </citation>
    <scope>NUCLEOTIDE SEQUENCE [LARGE SCALE GENOMIC DNA]</scope>
    <source>
        <strain evidence="2">Lake Konstanz</strain>
    </source>
</reference>